<reference evidence="1" key="1">
    <citation type="journal article" date="2023" name="G3 (Bethesda)">
        <title>Whole genome assemblies of Zophobas morio and Tenebrio molitor.</title>
        <authorList>
            <person name="Kaur S."/>
            <person name="Stinson S.A."/>
            <person name="diCenzo G.C."/>
        </authorList>
    </citation>
    <scope>NUCLEOTIDE SEQUENCE</scope>
    <source>
        <strain evidence="1">QUZm001</strain>
    </source>
</reference>
<dbReference type="Proteomes" id="UP001168821">
    <property type="component" value="Unassembled WGS sequence"/>
</dbReference>
<gene>
    <name evidence="1" type="ORF">Zmor_025840</name>
</gene>
<protein>
    <submittedName>
        <fullName evidence="1">Uncharacterized protein</fullName>
    </submittedName>
</protein>
<keyword evidence="2" id="KW-1185">Reference proteome</keyword>
<sequence length="92" mass="9910">MDLLVPIHRPISSSFLAVGVVMVSTLNKSRHKWVQYPTLIDNGLTMAPGAHFDHDVGVTSSPFSSEPEAPLIKPSMTGTADDVLINSRLLPS</sequence>
<comment type="caution">
    <text evidence="1">The sequence shown here is derived from an EMBL/GenBank/DDBJ whole genome shotgun (WGS) entry which is preliminary data.</text>
</comment>
<dbReference type="EMBL" id="JALNTZ010000008">
    <property type="protein sequence ID" value="KAJ3643108.1"/>
    <property type="molecule type" value="Genomic_DNA"/>
</dbReference>
<dbReference type="AlphaFoldDB" id="A0AA38HSD7"/>
<accession>A0AA38HSD7</accession>
<name>A0AA38HSD7_9CUCU</name>
<organism evidence="1 2">
    <name type="scientific">Zophobas morio</name>
    <dbReference type="NCBI Taxonomy" id="2755281"/>
    <lineage>
        <taxon>Eukaryota</taxon>
        <taxon>Metazoa</taxon>
        <taxon>Ecdysozoa</taxon>
        <taxon>Arthropoda</taxon>
        <taxon>Hexapoda</taxon>
        <taxon>Insecta</taxon>
        <taxon>Pterygota</taxon>
        <taxon>Neoptera</taxon>
        <taxon>Endopterygota</taxon>
        <taxon>Coleoptera</taxon>
        <taxon>Polyphaga</taxon>
        <taxon>Cucujiformia</taxon>
        <taxon>Tenebrionidae</taxon>
        <taxon>Zophobas</taxon>
    </lineage>
</organism>
<evidence type="ECO:0000313" key="2">
    <source>
        <dbReference type="Proteomes" id="UP001168821"/>
    </source>
</evidence>
<proteinExistence type="predicted"/>
<evidence type="ECO:0000313" key="1">
    <source>
        <dbReference type="EMBL" id="KAJ3643108.1"/>
    </source>
</evidence>